<accession>A0A2X0P8B6</accession>
<proteinExistence type="predicted"/>
<evidence type="ECO:0000313" key="2">
    <source>
        <dbReference type="Proteomes" id="UP000249464"/>
    </source>
</evidence>
<organism evidence="1 2">
    <name type="scientific">Microbotryum silenes-dioicae</name>
    <dbReference type="NCBI Taxonomy" id="796604"/>
    <lineage>
        <taxon>Eukaryota</taxon>
        <taxon>Fungi</taxon>
        <taxon>Dikarya</taxon>
        <taxon>Basidiomycota</taxon>
        <taxon>Pucciniomycotina</taxon>
        <taxon>Microbotryomycetes</taxon>
        <taxon>Microbotryales</taxon>
        <taxon>Microbotryaceae</taxon>
        <taxon>Microbotryum</taxon>
    </lineage>
</organism>
<evidence type="ECO:0000313" key="1">
    <source>
        <dbReference type="EMBL" id="SGY80349.1"/>
    </source>
</evidence>
<sequence length="79" mass="8403">MCSAVARKQGVQVVGWGGGGGGRCTRRVPGVSPEVEDPFVEWARGVGPGVAKLGGWWTCPIATWKAIEAFVVRPLKEPR</sequence>
<dbReference type="Proteomes" id="UP000249464">
    <property type="component" value="Unassembled WGS sequence"/>
</dbReference>
<dbReference type="AlphaFoldDB" id="A0A2X0P8B6"/>
<protein>
    <submittedName>
        <fullName evidence="1">BQ5605_C008g05364 protein</fullName>
    </submittedName>
</protein>
<name>A0A2X0P8B6_9BASI</name>
<keyword evidence="2" id="KW-1185">Reference proteome</keyword>
<dbReference type="EMBL" id="FQNC01000048">
    <property type="protein sequence ID" value="SGY80349.1"/>
    <property type="molecule type" value="Genomic_DNA"/>
</dbReference>
<reference evidence="1 2" key="1">
    <citation type="submission" date="2016-11" db="EMBL/GenBank/DDBJ databases">
        <authorList>
            <person name="Jaros S."/>
            <person name="Januszkiewicz K."/>
            <person name="Wedrychowicz H."/>
        </authorList>
    </citation>
    <scope>NUCLEOTIDE SEQUENCE [LARGE SCALE GENOMIC DNA]</scope>
</reference>
<gene>
    <name evidence="1" type="primary">BQ5605_C008g05364</name>
    <name evidence="1" type="ORF">BQ5605_C008G05364</name>
</gene>